<proteinExistence type="predicted"/>
<feature type="non-terminal residue" evidence="2">
    <location>
        <position position="1"/>
    </location>
</feature>
<accession>A0A0D2Q6Z3</accession>
<protein>
    <recommendedName>
        <fullName evidence="1">Phosphatidylinositol N-acetylglucosaminyltransferase subunit H conserved domain-containing protein</fullName>
    </recommendedName>
</protein>
<feature type="domain" description="Phosphatidylinositol N-acetylglucosaminyltransferase subunit H conserved" evidence="1">
    <location>
        <begin position="2"/>
        <end position="64"/>
    </location>
</feature>
<dbReference type="STRING" id="945553.A0A0D2Q6Z3"/>
<dbReference type="OMA" id="PIHIVFQ"/>
<dbReference type="OrthoDB" id="6256716at2759"/>
<sequence>ESVILLPPHGIQLESHRGIAGMRPLFSKRRFIPATSLRDAVINEGLRGWNVLYYLVIVRRTNGKNCALEVAYEVQPYVHTSLFTTKIDRTT</sequence>
<organism evidence="2 3">
    <name type="scientific">Hypholoma sublateritium (strain FD-334 SS-4)</name>
    <dbReference type="NCBI Taxonomy" id="945553"/>
    <lineage>
        <taxon>Eukaryota</taxon>
        <taxon>Fungi</taxon>
        <taxon>Dikarya</taxon>
        <taxon>Basidiomycota</taxon>
        <taxon>Agaricomycotina</taxon>
        <taxon>Agaricomycetes</taxon>
        <taxon>Agaricomycetidae</taxon>
        <taxon>Agaricales</taxon>
        <taxon>Agaricineae</taxon>
        <taxon>Strophariaceae</taxon>
        <taxon>Hypholoma</taxon>
    </lineage>
</organism>
<name>A0A0D2Q6Z3_HYPSF</name>
<evidence type="ECO:0000313" key="3">
    <source>
        <dbReference type="Proteomes" id="UP000054270"/>
    </source>
</evidence>
<dbReference type="Proteomes" id="UP000054270">
    <property type="component" value="Unassembled WGS sequence"/>
</dbReference>
<evidence type="ECO:0000313" key="2">
    <source>
        <dbReference type="EMBL" id="KJA27535.1"/>
    </source>
</evidence>
<dbReference type="Pfam" id="PF10181">
    <property type="entry name" value="PIG-H"/>
    <property type="match status" value="1"/>
</dbReference>
<dbReference type="AlphaFoldDB" id="A0A0D2Q6Z3"/>
<dbReference type="InterPro" id="IPR019328">
    <property type="entry name" value="PIGH-H_dom"/>
</dbReference>
<reference evidence="3" key="1">
    <citation type="submission" date="2014-04" db="EMBL/GenBank/DDBJ databases">
        <title>Evolutionary Origins and Diversification of the Mycorrhizal Mutualists.</title>
        <authorList>
            <consortium name="DOE Joint Genome Institute"/>
            <consortium name="Mycorrhizal Genomics Consortium"/>
            <person name="Kohler A."/>
            <person name="Kuo A."/>
            <person name="Nagy L.G."/>
            <person name="Floudas D."/>
            <person name="Copeland A."/>
            <person name="Barry K.W."/>
            <person name="Cichocki N."/>
            <person name="Veneault-Fourrey C."/>
            <person name="LaButti K."/>
            <person name="Lindquist E.A."/>
            <person name="Lipzen A."/>
            <person name="Lundell T."/>
            <person name="Morin E."/>
            <person name="Murat C."/>
            <person name="Riley R."/>
            <person name="Ohm R."/>
            <person name="Sun H."/>
            <person name="Tunlid A."/>
            <person name="Henrissat B."/>
            <person name="Grigoriev I.V."/>
            <person name="Hibbett D.S."/>
            <person name="Martin F."/>
        </authorList>
    </citation>
    <scope>NUCLEOTIDE SEQUENCE [LARGE SCALE GENOMIC DNA]</scope>
    <source>
        <strain evidence="3">FD-334 SS-4</strain>
    </source>
</reference>
<evidence type="ECO:0000259" key="1">
    <source>
        <dbReference type="Pfam" id="PF10181"/>
    </source>
</evidence>
<gene>
    <name evidence="2" type="ORF">HYPSUDRAFT_131216</name>
</gene>
<keyword evidence="3" id="KW-1185">Reference proteome</keyword>
<dbReference type="EMBL" id="KN817524">
    <property type="protein sequence ID" value="KJA27535.1"/>
    <property type="molecule type" value="Genomic_DNA"/>
</dbReference>